<protein>
    <submittedName>
        <fullName evidence="2">ImmA/IrrE family metallo-endopeptidase</fullName>
    </submittedName>
</protein>
<reference evidence="2 3" key="1">
    <citation type="submission" date="2020-04" db="EMBL/GenBank/DDBJ databases">
        <title>Description of novel Gluconacetobacter.</title>
        <authorList>
            <person name="Sombolestani A."/>
        </authorList>
    </citation>
    <scope>NUCLEOTIDE SEQUENCE [LARGE SCALE GENOMIC DNA]</scope>
    <source>
        <strain evidence="2 3">LMG 27801</strain>
    </source>
</reference>
<sequence>MSEGSRPRPLKEAARITQMLDLVLGADRFDHVPVNVIDLALEYSRHVAPENPVHEVVERNIPGCVGALVYSEARPRQWAIMYHADQSVGRRSFTVAHEFAHYLLHRQLIEEDNRFDGGAYCDENAIVRRDGSGIELEADRFAAALLMPLHDFRRQLPAKVRADFEALGRLAKRYGVSLTAAILRWLEYTETRAIMVVSNEGFAHWAKTSDAALKSGRYIRTRDTVFELPPQAFAVRRDFSDAALTGVMHQAGVWFAEPVHEMCIRSERYDLEITVLQFESDGPCFQEEEKASDVFDHFMRNG</sequence>
<dbReference type="PANTHER" id="PTHR43236">
    <property type="entry name" value="ANTITOXIN HIGA1"/>
    <property type="match status" value="1"/>
</dbReference>
<comment type="caution">
    <text evidence="2">The sequence shown here is derived from an EMBL/GenBank/DDBJ whole genome shotgun (WGS) entry which is preliminary data.</text>
</comment>
<dbReference type="InterPro" id="IPR052345">
    <property type="entry name" value="Rad_response_metalloprotease"/>
</dbReference>
<organism evidence="2 3">
    <name type="scientific">Gluconacetobacter aggeris</name>
    <dbReference type="NCBI Taxonomy" id="1286186"/>
    <lineage>
        <taxon>Bacteria</taxon>
        <taxon>Pseudomonadati</taxon>
        <taxon>Pseudomonadota</taxon>
        <taxon>Alphaproteobacteria</taxon>
        <taxon>Acetobacterales</taxon>
        <taxon>Acetobacteraceae</taxon>
        <taxon>Gluconacetobacter</taxon>
    </lineage>
</organism>
<dbReference type="PANTHER" id="PTHR43236:SF2">
    <property type="entry name" value="BLL0069 PROTEIN"/>
    <property type="match status" value="1"/>
</dbReference>
<dbReference type="AlphaFoldDB" id="A0A7W4IST8"/>
<evidence type="ECO:0000313" key="3">
    <source>
        <dbReference type="Proteomes" id="UP000559860"/>
    </source>
</evidence>
<evidence type="ECO:0000259" key="1">
    <source>
        <dbReference type="Pfam" id="PF06114"/>
    </source>
</evidence>
<accession>A0A7W4IST8</accession>
<dbReference type="Pfam" id="PF06114">
    <property type="entry name" value="Peptidase_M78"/>
    <property type="match status" value="1"/>
</dbReference>
<dbReference type="EMBL" id="JABEQD010000003">
    <property type="protein sequence ID" value="MBB2168122.1"/>
    <property type="molecule type" value="Genomic_DNA"/>
</dbReference>
<evidence type="ECO:0000313" key="2">
    <source>
        <dbReference type="EMBL" id="MBB2168122.1"/>
    </source>
</evidence>
<name>A0A7W4IST8_9PROT</name>
<gene>
    <name evidence="2" type="ORF">HLH36_07110</name>
</gene>
<keyword evidence="3" id="KW-1185">Reference proteome</keyword>
<dbReference type="InterPro" id="IPR010359">
    <property type="entry name" value="IrrE_HExxH"/>
</dbReference>
<proteinExistence type="predicted"/>
<feature type="domain" description="IrrE N-terminal-like" evidence="1">
    <location>
        <begin position="75"/>
        <end position="185"/>
    </location>
</feature>
<dbReference type="Gene3D" id="1.10.10.2910">
    <property type="match status" value="1"/>
</dbReference>
<dbReference type="Proteomes" id="UP000559860">
    <property type="component" value="Unassembled WGS sequence"/>
</dbReference>